<gene>
    <name evidence="4" type="ORF">C0039_20710</name>
</gene>
<proteinExistence type="predicted"/>
<evidence type="ECO:0008006" key="6">
    <source>
        <dbReference type="Google" id="ProtNLM"/>
    </source>
</evidence>
<evidence type="ECO:0000256" key="3">
    <source>
        <dbReference type="ARBA" id="ARBA00022837"/>
    </source>
</evidence>
<evidence type="ECO:0000313" key="5">
    <source>
        <dbReference type="Proteomes" id="UP000235005"/>
    </source>
</evidence>
<evidence type="ECO:0000256" key="1">
    <source>
        <dbReference type="ARBA" id="ARBA00004613"/>
    </source>
</evidence>
<dbReference type="InterPro" id="IPR001343">
    <property type="entry name" value="Hemolysn_Ca-bd"/>
</dbReference>
<dbReference type="AlphaFoldDB" id="A0A2N5WWJ9"/>
<keyword evidence="2" id="KW-0964">Secreted</keyword>
<dbReference type="GO" id="GO:0005509">
    <property type="term" value="F:calcium ion binding"/>
    <property type="evidence" value="ECO:0007669"/>
    <property type="project" value="InterPro"/>
</dbReference>
<dbReference type="InterPro" id="IPR018511">
    <property type="entry name" value="Hemolysin-typ_Ca-bd_CS"/>
</dbReference>
<reference evidence="4 5" key="1">
    <citation type="submission" date="2018-01" db="EMBL/GenBank/DDBJ databases">
        <title>The draft genome sequence of Halioglobus lutimaris HF004.</title>
        <authorList>
            <person name="Du Z.-J."/>
            <person name="Shi M.-J."/>
        </authorList>
    </citation>
    <scope>NUCLEOTIDE SEQUENCE [LARGE SCALE GENOMIC DNA]</scope>
    <source>
        <strain evidence="4 5">HF004</strain>
    </source>
</reference>
<evidence type="ECO:0000313" key="4">
    <source>
        <dbReference type="EMBL" id="PLW66611.1"/>
    </source>
</evidence>
<dbReference type="GO" id="GO:0005576">
    <property type="term" value="C:extracellular region"/>
    <property type="evidence" value="ECO:0007669"/>
    <property type="project" value="UniProtKB-SubCell"/>
</dbReference>
<name>A0A2N5WWJ9_9GAMM</name>
<dbReference type="PANTHER" id="PTHR38340:SF1">
    <property type="entry name" value="S-LAYER PROTEIN"/>
    <property type="match status" value="1"/>
</dbReference>
<sequence>IDGGAGDDTIIGTKGDDHIEGNVGNDKLFGGAGDDTMLGGDGDDFLSGGAGNDVIDGGRGMDSISFRGFSSEYNVDVGEDSLVTITDSVEGRDGSDTVSNVEAFQFEDGMFNVDDLLTAQKSADSMEEAGIDAVVEDELMFAMESSGMEGAGQGWVESVDDVAADSGGDSGGWGDVDSPSDDVDLAAEALEIAPDTNGVIVMTESANGGLDGLENVGS</sequence>
<dbReference type="InterPro" id="IPR011049">
    <property type="entry name" value="Serralysin-like_metalloprot_C"/>
</dbReference>
<dbReference type="PROSITE" id="PS00330">
    <property type="entry name" value="HEMOLYSIN_CALCIUM"/>
    <property type="match status" value="1"/>
</dbReference>
<dbReference type="PRINTS" id="PR00313">
    <property type="entry name" value="CABNDNGRPT"/>
</dbReference>
<keyword evidence="5" id="KW-1185">Reference proteome</keyword>
<organism evidence="4 5">
    <name type="scientific">Pseudohalioglobus lutimaris</name>
    <dbReference type="NCBI Taxonomy" id="1737061"/>
    <lineage>
        <taxon>Bacteria</taxon>
        <taxon>Pseudomonadati</taxon>
        <taxon>Pseudomonadota</taxon>
        <taxon>Gammaproteobacteria</taxon>
        <taxon>Cellvibrionales</taxon>
        <taxon>Halieaceae</taxon>
        <taxon>Pseudohalioglobus</taxon>
    </lineage>
</organism>
<dbReference type="InterPro" id="IPR050557">
    <property type="entry name" value="RTX_toxin/Mannuronan_C5-epim"/>
</dbReference>
<dbReference type="Proteomes" id="UP000235005">
    <property type="component" value="Unassembled WGS sequence"/>
</dbReference>
<evidence type="ECO:0000256" key="2">
    <source>
        <dbReference type="ARBA" id="ARBA00022525"/>
    </source>
</evidence>
<dbReference type="Pfam" id="PF00353">
    <property type="entry name" value="HemolysinCabind"/>
    <property type="match status" value="1"/>
</dbReference>
<comment type="subcellular location">
    <subcellularLocation>
        <location evidence="1">Secreted</location>
    </subcellularLocation>
</comment>
<dbReference type="EMBL" id="PKUS01000059">
    <property type="protein sequence ID" value="PLW66611.1"/>
    <property type="molecule type" value="Genomic_DNA"/>
</dbReference>
<dbReference type="PANTHER" id="PTHR38340">
    <property type="entry name" value="S-LAYER PROTEIN"/>
    <property type="match status" value="1"/>
</dbReference>
<dbReference type="Gene3D" id="2.150.10.10">
    <property type="entry name" value="Serralysin-like metalloprotease, C-terminal"/>
    <property type="match status" value="1"/>
</dbReference>
<comment type="caution">
    <text evidence="4">The sequence shown here is derived from an EMBL/GenBank/DDBJ whole genome shotgun (WGS) entry which is preliminary data.</text>
</comment>
<dbReference type="RefSeq" id="WP_423810695.1">
    <property type="nucleotide sequence ID" value="NZ_PKUS01000059.1"/>
</dbReference>
<feature type="non-terminal residue" evidence="4">
    <location>
        <position position="1"/>
    </location>
</feature>
<keyword evidence="3" id="KW-0106">Calcium</keyword>
<dbReference type="SUPFAM" id="SSF51120">
    <property type="entry name" value="beta-Roll"/>
    <property type="match status" value="1"/>
</dbReference>
<accession>A0A2N5WWJ9</accession>
<protein>
    <recommendedName>
        <fullName evidence="6">Calcium-binding protein</fullName>
    </recommendedName>
</protein>